<evidence type="ECO:0000256" key="1">
    <source>
        <dbReference type="SAM" id="Phobius"/>
    </source>
</evidence>
<reference evidence="2" key="1">
    <citation type="submission" date="2012-09" db="EMBL/GenBank/DDBJ databases">
        <authorList>
            <person name="Martin A.A."/>
        </authorList>
    </citation>
    <scope>NUCLEOTIDE SEQUENCE</scope>
</reference>
<organism evidence="2 3">
    <name type="scientific">Angiostrongylus cantonensis</name>
    <name type="common">Rat lungworm</name>
    <dbReference type="NCBI Taxonomy" id="6313"/>
    <lineage>
        <taxon>Eukaryota</taxon>
        <taxon>Metazoa</taxon>
        <taxon>Ecdysozoa</taxon>
        <taxon>Nematoda</taxon>
        <taxon>Chromadorea</taxon>
        <taxon>Rhabditida</taxon>
        <taxon>Rhabditina</taxon>
        <taxon>Rhabditomorpha</taxon>
        <taxon>Strongyloidea</taxon>
        <taxon>Metastrongylidae</taxon>
        <taxon>Angiostrongylus</taxon>
    </lineage>
</organism>
<evidence type="ECO:0000313" key="3">
    <source>
        <dbReference type="WBParaSite" id="ACAC_0000615901-mRNA-1"/>
    </source>
</evidence>
<dbReference type="AlphaFoldDB" id="A0A0K0D7W4"/>
<accession>A0A0K0D7W4</accession>
<protein>
    <submittedName>
        <fullName evidence="3">G_PROTEIN_RECEP_F1_2 domain-containing protein</fullName>
    </submittedName>
</protein>
<keyword evidence="1" id="KW-1133">Transmembrane helix</keyword>
<dbReference type="Proteomes" id="UP000035642">
    <property type="component" value="Unassembled WGS sequence"/>
</dbReference>
<keyword evidence="1" id="KW-0472">Membrane</keyword>
<reference evidence="3" key="2">
    <citation type="submission" date="2017-02" db="UniProtKB">
        <authorList>
            <consortium name="WormBaseParasite"/>
        </authorList>
    </citation>
    <scope>IDENTIFICATION</scope>
</reference>
<sequence>MRCISQYLYFLFQHYAKKRRLHLKKKSAMIRRSITISVVNLILNLPFQIFRTWQTVDYDSLDQSILSTIEPVCQILYFSQFICNAFYLSTSIYETSCTHRSILLKNGRQSLKCVSTDNYS</sequence>
<dbReference type="WBParaSite" id="ACAC_0000615901-mRNA-1">
    <property type="protein sequence ID" value="ACAC_0000615901-mRNA-1"/>
    <property type="gene ID" value="ACAC_0000615901"/>
</dbReference>
<evidence type="ECO:0000313" key="2">
    <source>
        <dbReference type="Proteomes" id="UP000035642"/>
    </source>
</evidence>
<keyword evidence="2" id="KW-1185">Reference proteome</keyword>
<name>A0A0K0D7W4_ANGCA</name>
<proteinExistence type="predicted"/>
<feature type="transmembrane region" description="Helical" evidence="1">
    <location>
        <begin position="29"/>
        <end position="47"/>
    </location>
</feature>
<dbReference type="Gene3D" id="1.20.1070.10">
    <property type="entry name" value="Rhodopsin 7-helix transmembrane proteins"/>
    <property type="match status" value="1"/>
</dbReference>
<keyword evidence="1" id="KW-0812">Transmembrane</keyword>